<keyword evidence="5 13" id="KW-0547">Nucleotide-binding</keyword>
<reference evidence="19" key="2">
    <citation type="submission" date="2023-05" db="EMBL/GenBank/DDBJ databases">
        <authorList>
            <person name="Schelkunov M.I."/>
        </authorList>
    </citation>
    <scope>NUCLEOTIDE SEQUENCE</scope>
    <source>
        <strain evidence="19">Hsosn_3</strain>
        <tissue evidence="19">Leaf</tissue>
    </source>
</reference>
<evidence type="ECO:0000256" key="1">
    <source>
        <dbReference type="ARBA" id="ARBA00022527"/>
    </source>
</evidence>
<keyword evidence="4 15" id="KW-0732">Signal</keyword>
<dbReference type="GO" id="GO:0004674">
    <property type="term" value="F:protein serine/threonine kinase activity"/>
    <property type="evidence" value="ECO:0007669"/>
    <property type="project" value="UniProtKB-KW"/>
</dbReference>
<feature type="domain" description="Bulb-type lectin" evidence="17">
    <location>
        <begin position="26"/>
        <end position="148"/>
    </location>
</feature>
<evidence type="ECO:0000256" key="15">
    <source>
        <dbReference type="SAM" id="SignalP"/>
    </source>
</evidence>
<dbReference type="InterPro" id="IPR003609">
    <property type="entry name" value="Pan_app"/>
</dbReference>
<dbReference type="CDD" id="cd01098">
    <property type="entry name" value="PAN_AP_plant"/>
    <property type="match status" value="1"/>
</dbReference>
<dbReference type="GO" id="GO:0005524">
    <property type="term" value="F:ATP binding"/>
    <property type="evidence" value="ECO:0007669"/>
    <property type="project" value="UniProtKB-KW"/>
</dbReference>
<comment type="catalytic activity">
    <reaction evidence="11 13">
        <text>L-threonyl-[protein] + ATP = O-phospho-L-threonyl-[protein] + ADP + H(+)</text>
        <dbReference type="Rhea" id="RHEA:46608"/>
        <dbReference type="Rhea" id="RHEA-COMP:11060"/>
        <dbReference type="Rhea" id="RHEA-COMP:11605"/>
        <dbReference type="ChEBI" id="CHEBI:15378"/>
        <dbReference type="ChEBI" id="CHEBI:30013"/>
        <dbReference type="ChEBI" id="CHEBI:30616"/>
        <dbReference type="ChEBI" id="CHEBI:61977"/>
        <dbReference type="ChEBI" id="CHEBI:456216"/>
        <dbReference type="EC" id="2.7.11.1"/>
    </reaction>
</comment>
<evidence type="ECO:0000256" key="11">
    <source>
        <dbReference type="ARBA" id="ARBA00047899"/>
    </source>
</evidence>
<dbReference type="PANTHER" id="PTHR32444">
    <property type="entry name" value="BULB-TYPE LECTIN DOMAIN-CONTAINING PROTEIN"/>
    <property type="match status" value="1"/>
</dbReference>
<dbReference type="CDD" id="cd14066">
    <property type="entry name" value="STKc_IRAK"/>
    <property type="match status" value="1"/>
</dbReference>
<evidence type="ECO:0000256" key="10">
    <source>
        <dbReference type="ARBA" id="ARBA00023180"/>
    </source>
</evidence>
<dbReference type="SMART" id="SM00473">
    <property type="entry name" value="PAN_AP"/>
    <property type="match status" value="1"/>
</dbReference>
<dbReference type="Gene3D" id="2.90.10.10">
    <property type="entry name" value="Bulb-type lectin domain"/>
    <property type="match status" value="1"/>
</dbReference>
<evidence type="ECO:0000313" key="20">
    <source>
        <dbReference type="Proteomes" id="UP001237642"/>
    </source>
</evidence>
<dbReference type="InterPro" id="IPR008271">
    <property type="entry name" value="Ser/Thr_kinase_AS"/>
</dbReference>
<evidence type="ECO:0000256" key="9">
    <source>
        <dbReference type="ARBA" id="ARBA00023170"/>
    </source>
</evidence>
<evidence type="ECO:0000256" key="6">
    <source>
        <dbReference type="ARBA" id="ARBA00022777"/>
    </source>
</evidence>
<evidence type="ECO:0000313" key="19">
    <source>
        <dbReference type="EMBL" id="KAK1369020.1"/>
    </source>
</evidence>
<evidence type="ECO:0000256" key="13">
    <source>
        <dbReference type="PIRNR" id="PIRNR000641"/>
    </source>
</evidence>
<dbReference type="FunFam" id="3.50.4.10:FF:000002">
    <property type="entry name" value="G-type lectin S-receptor-like serine/threonine-protein kinase"/>
    <property type="match status" value="1"/>
</dbReference>
<dbReference type="SUPFAM" id="SSF51110">
    <property type="entry name" value="alpha-D-mannose-specific plant lectins"/>
    <property type="match status" value="1"/>
</dbReference>
<evidence type="ECO:0000256" key="4">
    <source>
        <dbReference type="ARBA" id="ARBA00022729"/>
    </source>
</evidence>
<keyword evidence="20" id="KW-1185">Reference proteome</keyword>
<dbReference type="InterPro" id="IPR000719">
    <property type="entry name" value="Prot_kinase_dom"/>
</dbReference>
<dbReference type="Pfam" id="PF01453">
    <property type="entry name" value="B_lectin"/>
    <property type="match status" value="1"/>
</dbReference>
<evidence type="ECO:0000256" key="2">
    <source>
        <dbReference type="ARBA" id="ARBA00022553"/>
    </source>
</evidence>
<dbReference type="Pfam" id="PF07714">
    <property type="entry name" value="PK_Tyr_Ser-Thr"/>
    <property type="match status" value="1"/>
</dbReference>
<dbReference type="PROSITE" id="PS50948">
    <property type="entry name" value="PAN"/>
    <property type="match status" value="1"/>
</dbReference>
<dbReference type="InterPro" id="IPR001480">
    <property type="entry name" value="Bulb-type_lectin_dom"/>
</dbReference>
<keyword evidence="14" id="KW-0812">Transmembrane</keyword>
<evidence type="ECO:0000259" key="16">
    <source>
        <dbReference type="PROSITE" id="PS50011"/>
    </source>
</evidence>
<evidence type="ECO:0000256" key="12">
    <source>
        <dbReference type="ARBA" id="ARBA00048679"/>
    </source>
</evidence>
<dbReference type="InterPro" id="IPR001245">
    <property type="entry name" value="Ser-Thr/Tyr_kinase_cat_dom"/>
</dbReference>
<keyword evidence="8" id="KW-1015">Disulfide bond</keyword>
<dbReference type="SMART" id="SM00108">
    <property type="entry name" value="B_lectin"/>
    <property type="match status" value="1"/>
</dbReference>
<accession>A0AAD8HKK4</accession>
<evidence type="ECO:0000256" key="14">
    <source>
        <dbReference type="SAM" id="Phobius"/>
    </source>
</evidence>
<evidence type="ECO:0000259" key="18">
    <source>
        <dbReference type="PROSITE" id="PS50948"/>
    </source>
</evidence>
<dbReference type="PANTHER" id="PTHR32444:SF235">
    <property type="entry name" value="OS01G0783900 PROTEIN"/>
    <property type="match status" value="1"/>
</dbReference>
<dbReference type="PROSITE" id="PS50011">
    <property type="entry name" value="PROTEIN_KINASE_DOM"/>
    <property type="match status" value="1"/>
</dbReference>
<feature type="signal peptide" evidence="15">
    <location>
        <begin position="1"/>
        <end position="25"/>
    </location>
</feature>
<dbReference type="GO" id="GO:0048544">
    <property type="term" value="P:recognition of pollen"/>
    <property type="evidence" value="ECO:0007669"/>
    <property type="project" value="InterPro"/>
</dbReference>
<dbReference type="AlphaFoldDB" id="A0AAD8HKK4"/>
<protein>
    <recommendedName>
        <fullName evidence="13">Receptor-like serine/threonine-protein kinase</fullName>
        <ecNumber evidence="13">2.7.11.1</ecNumber>
    </recommendedName>
</protein>
<dbReference type="Pfam" id="PF08276">
    <property type="entry name" value="PAN_2"/>
    <property type="match status" value="1"/>
</dbReference>
<dbReference type="Proteomes" id="UP001237642">
    <property type="component" value="Unassembled WGS sequence"/>
</dbReference>
<keyword evidence="7 13" id="KW-0067">ATP-binding</keyword>
<keyword evidence="3 13" id="KW-0808">Transferase</keyword>
<feature type="chain" id="PRO_5041968282" description="Receptor-like serine/threonine-protein kinase" evidence="15">
    <location>
        <begin position="26"/>
        <end position="801"/>
    </location>
</feature>
<dbReference type="InterPro" id="IPR024171">
    <property type="entry name" value="SRK-like_kinase"/>
</dbReference>
<keyword evidence="10" id="KW-0325">Glycoprotein</keyword>
<dbReference type="Gene3D" id="3.50.4.10">
    <property type="entry name" value="Hepatocyte Growth Factor"/>
    <property type="match status" value="1"/>
</dbReference>
<proteinExistence type="inferred from homology"/>
<dbReference type="PROSITE" id="PS00108">
    <property type="entry name" value="PROTEIN_KINASE_ST"/>
    <property type="match status" value="1"/>
</dbReference>
<dbReference type="PROSITE" id="PS50927">
    <property type="entry name" value="BULB_LECTIN"/>
    <property type="match status" value="1"/>
</dbReference>
<comment type="caution">
    <text evidence="19">The sequence shown here is derived from an EMBL/GenBank/DDBJ whole genome shotgun (WGS) entry which is preliminary data.</text>
</comment>
<feature type="transmembrane region" description="Helical" evidence="14">
    <location>
        <begin position="444"/>
        <end position="463"/>
    </location>
</feature>
<sequence>MRRKNSLIIVTFFTSIFILITTSNALNTISSNQTIRDGVSTIESAGGIFEMGFFSPLRSKKRYLGIWYKKISTRTNIWVANRDAPLKDTSGIMRFDENGVLVLVDSTNSMMWSTNLSKSVVSPMAELLDNGNLVVRYENDTDLKNILWQSFDHPADNLLSGMQIGWDLQKGLYRYLSSWKSSEDPSLGNYKLSLNLDGYPQILLWKGSVLQFRFGPWDGIQFSGVSFDVPDTRFAVKFLFDPNEMSFNFENTDTDMRLMLTPDGDIQILRWINQTREWKIYLTAPRDDCDRYAVCGGYGNCNITQSLSGHGVCGCLKGYKPKIVEKWKLGDWSNGCIRKTQLACGNGDGFVKYSGLKLPDTQNSWFNQSLTHEECKSICLKNCSCTAYAGLDVRKGRIGCMLWFNELLDIRDYSANGLDLYVKVAASELASHSSASVKRLRRSLIIVILILLTVLLCLCARTLRNSRKLRRKGILSVHQESTDNEKGREDLDLPLFDFAMIASATNNFSKRNKLGEGGFGPVYKGTLNDGQEIAVKRLSKTSKQGLDEFKNEVSCIAKLQHRNLVRLLGCCIEEGEMLLIYEYMSNKSLDSIIFDKELSKLLNWQQRYDVILGIARGILYLHQDSRLRIIHRDLKSSNILLDVEMNPRISDFGMARSFGGSEREGNTTRVVGTFGYMSPEYALDGMFSVKSDVYSFGVIVIEILSGMKMRGFYQSDPSLNLLGYAWKLYKDGNFMELVAEDIVEECSPSEVVRVIQIGLLCVQPHPEDRPSMATVVLMLCSEITLPEPKQPGFFTERIPLS</sequence>
<dbReference type="InterPro" id="IPR036426">
    <property type="entry name" value="Bulb-type_lectin_dom_sf"/>
</dbReference>
<evidence type="ECO:0000256" key="3">
    <source>
        <dbReference type="ARBA" id="ARBA00022679"/>
    </source>
</evidence>
<comment type="catalytic activity">
    <reaction evidence="12 13">
        <text>L-seryl-[protein] + ATP = O-phospho-L-seryl-[protein] + ADP + H(+)</text>
        <dbReference type="Rhea" id="RHEA:17989"/>
        <dbReference type="Rhea" id="RHEA-COMP:9863"/>
        <dbReference type="Rhea" id="RHEA-COMP:11604"/>
        <dbReference type="ChEBI" id="CHEBI:15378"/>
        <dbReference type="ChEBI" id="CHEBI:29999"/>
        <dbReference type="ChEBI" id="CHEBI:30616"/>
        <dbReference type="ChEBI" id="CHEBI:83421"/>
        <dbReference type="ChEBI" id="CHEBI:456216"/>
        <dbReference type="EC" id="2.7.11.1"/>
    </reaction>
</comment>
<gene>
    <name evidence="19" type="ORF">POM88_035112</name>
</gene>
<keyword evidence="14" id="KW-1133">Transmembrane helix</keyword>
<dbReference type="Pfam" id="PF00954">
    <property type="entry name" value="S_locus_glycop"/>
    <property type="match status" value="1"/>
</dbReference>
<dbReference type="FunFam" id="2.90.10.10:FF:000004">
    <property type="entry name" value="G-type lectin S-receptor-like serine/threonine-protein kinase"/>
    <property type="match status" value="1"/>
</dbReference>
<evidence type="ECO:0000256" key="7">
    <source>
        <dbReference type="ARBA" id="ARBA00022840"/>
    </source>
</evidence>
<dbReference type="Gene3D" id="3.30.200.20">
    <property type="entry name" value="Phosphorylase Kinase, domain 1"/>
    <property type="match status" value="1"/>
</dbReference>
<dbReference type="InterPro" id="IPR000858">
    <property type="entry name" value="S_locus_glycoprot_dom"/>
</dbReference>
<keyword evidence="1 13" id="KW-0723">Serine/threonine-protein kinase</keyword>
<feature type="domain" description="Apple" evidence="18">
    <location>
        <begin position="344"/>
        <end position="425"/>
    </location>
</feature>
<keyword evidence="6 13" id="KW-0418">Kinase</keyword>
<keyword evidence="2" id="KW-0597">Phosphoprotein</keyword>
<comment type="similarity">
    <text evidence="13">Belongs to the protein kinase superfamily. Ser/Thr protein kinase family.</text>
</comment>
<dbReference type="InterPro" id="IPR011009">
    <property type="entry name" value="Kinase-like_dom_sf"/>
</dbReference>
<reference evidence="19" key="1">
    <citation type="submission" date="2023-02" db="EMBL/GenBank/DDBJ databases">
        <title>Genome of toxic invasive species Heracleum sosnowskyi carries increased number of genes despite the absence of recent whole-genome duplications.</title>
        <authorList>
            <person name="Schelkunov M."/>
            <person name="Shtratnikova V."/>
            <person name="Makarenko M."/>
            <person name="Klepikova A."/>
            <person name="Omelchenko D."/>
            <person name="Novikova G."/>
            <person name="Obukhova E."/>
            <person name="Bogdanov V."/>
            <person name="Penin A."/>
            <person name="Logacheva M."/>
        </authorList>
    </citation>
    <scope>NUCLEOTIDE SEQUENCE</scope>
    <source>
        <strain evidence="19">Hsosn_3</strain>
        <tissue evidence="19">Leaf</tissue>
    </source>
</reference>
<dbReference type="EMBL" id="JAUIZM010000008">
    <property type="protein sequence ID" value="KAK1369020.1"/>
    <property type="molecule type" value="Genomic_DNA"/>
</dbReference>
<dbReference type="CDD" id="cd00028">
    <property type="entry name" value="B_lectin"/>
    <property type="match status" value="1"/>
</dbReference>
<dbReference type="FunFam" id="3.30.200.20:FF:000195">
    <property type="entry name" value="G-type lectin S-receptor-like serine/threonine-protein kinase"/>
    <property type="match status" value="1"/>
</dbReference>
<dbReference type="FunFam" id="1.10.510.10:FF:000060">
    <property type="entry name" value="G-type lectin S-receptor-like serine/threonine-protein kinase"/>
    <property type="match status" value="1"/>
</dbReference>
<dbReference type="Gene3D" id="1.10.510.10">
    <property type="entry name" value="Transferase(Phosphotransferase) domain 1"/>
    <property type="match status" value="1"/>
</dbReference>
<dbReference type="SUPFAM" id="SSF56112">
    <property type="entry name" value="Protein kinase-like (PK-like)"/>
    <property type="match status" value="1"/>
</dbReference>
<keyword evidence="9 19" id="KW-0675">Receptor</keyword>
<evidence type="ECO:0000259" key="17">
    <source>
        <dbReference type="PROSITE" id="PS50927"/>
    </source>
</evidence>
<name>A0AAD8HKK4_9APIA</name>
<dbReference type="PIRSF" id="PIRSF000641">
    <property type="entry name" value="SRK"/>
    <property type="match status" value="1"/>
</dbReference>
<evidence type="ECO:0000256" key="5">
    <source>
        <dbReference type="ARBA" id="ARBA00022741"/>
    </source>
</evidence>
<dbReference type="EC" id="2.7.11.1" evidence="13"/>
<organism evidence="19 20">
    <name type="scientific">Heracleum sosnowskyi</name>
    <dbReference type="NCBI Taxonomy" id="360622"/>
    <lineage>
        <taxon>Eukaryota</taxon>
        <taxon>Viridiplantae</taxon>
        <taxon>Streptophyta</taxon>
        <taxon>Embryophyta</taxon>
        <taxon>Tracheophyta</taxon>
        <taxon>Spermatophyta</taxon>
        <taxon>Magnoliopsida</taxon>
        <taxon>eudicotyledons</taxon>
        <taxon>Gunneridae</taxon>
        <taxon>Pentapetalae</taxon>
        <taxon>asterids</taxon>
        <taxon>campanulids</taxon>
        <taxon>Apiales</taxon>
        <taxon>Apiaceae</taxon>
        <taxon>Apioideae</taxon>
        <taxon>apioid superclade</taxon>
        <taxon>Tordylieae</taxon>
        <taxon>Tordyliinae</taxon>
        <taxon>Heracleum</taxon>
    </lineage>
</organism>
<keyword evidence="14" id="KW-0472">Membrane</keyword>
<feature type="domain" description="Protein kinase" evidence="16">
    <location>
        <begin position="508"/>
        <end position="785"/>
    </location>
</feature>
<dbReference type="SMART" id="SM00220">
    <property type="entry name" value="S_TKc"/>
    <property type="match status" value="1"/>
</dbReference>
<evidence type="ECO:0000256" key="8">
    <source>
        <dbReference type="ARBA" id="ARBA00023157"/>
    </source>
</evidence>